<dbReference type="PRINTS" id="PR01021">
    <property type="entry name" value="OMPADOMAIN"/>
</dbReference>
<organism evidence="7 8">
    <name type="scientific">Enhygromyxa salina</name>
    <dbReference type="NCBI Taxonomy" id="215803"/>
    <lineage>
        <taxon>Bacteria</taxon>
        <taxon>Pseudomonadati</taxon>
        <taxon>Myxococcota</taxon>
        <taxon>Polyangia</taxon>
        <taxon>Nannocystales</taxon>
        <taxon>Nannocystaceae</taxon>
        <taxon>Enhygromyxa</taxon>
    </lineage>
</organism>
<dbReference type="PRINTS" id="PR01023">
    <property type="entry name" value="NAFLGMOTY"/>
</dbReference>
<feature type="compositionally biased region" description="Acidic residues" evidence="5">
    <location>
        <begin position="70"/>
        <end position="80"/>
    </location>
</feature>
<dbReference type="InterPro" id="IPR036737">
    <property type="entry name" value="OmpA-like_sf"/>
</dbReference>
<dbReference type="SUPFAM" id="SSF103647">
    <property type="entry name" value="TSP type-3 repeat"/>
    <property type="match status" value="1"/>
</dbReference>
<feature type="domain" description="OmpA-like" evidence="6">
    <location>
        <begin position="103"/>
        <end position="220"/>
    </location>
</feature>
<evidence type="ECO:0000256" key="3">
    <source>
        <dbReference type="ARBA" id="ARBA00023237"/>
    </source>
</evidence>
<dbReference type="PANTHER" id="PTHR30329:SF21">
    <property type="entry name" value="LIPOPROTEIN YIAD-RELATED"/>
    <property type="match status" value="1"/>
</dbReference>
<keyword evidence="3" id="KW-0998">Cell outer membrane</keyword>
<feature type="region of interest" description="Disordered" evidence="5">
    <location>
        <begin position="15"/>
        <end position="80"/>
    </location>
</feature>
<comment type="caution">
    <text evidence="7">The sequence shown here is derived from an EMBL/GenBank/DDBJ whole genome shotgun (WGS) entry which is preliminary data.</text>
</comment>
<evidence type="ECO:0000256" key="2">
    <source>
        <dbReference type="ARBA" id="ARBA00023136"/>
    </source>
</evidence>
<dbReference type="Pfam" id="PF00691">
    <property type="entry name" value="OmpA"/>
    <property type="match status" value="1"/>
</dbReference>
<evidence type="ECO:0000256" key="4">
    <source>
        <dbReference type="PROSITE-ProRule" id="PRU00473"/>
    </source>
</evidence>
<evidence type="ECO:0000256" key="5">
    <source>
        <dbReference type="SAM" id="MobiDB-lite"/>
    </source>
</evidence>
<dbReference type="Gene3D" id="3.30.1330.60">
    <property type="entry name" value="OmpA-like domain"/>
    <property type="match status" value="1"/>
</dbReference>
<accession>A0A0C2CP81</accession>
<dbReference type="PROSITE" id="PS51123">
    <property type="entry name" value="OMPA_2"/>
    <property type="match status" value="1"/>
</dbReference>
<sequence>MALALALALAHASCASDEVAPGSEHPLAVVAPEPEPEPDPDKDGVAGSSDKCPGEPGLPPDGCPLRDADQDGVLDPDDACPEQRECVNGFDDLDGCPDVLPADLAEVIGVIEGLEFPPDKWDIEPASRPVLDRLAGVLARYPTIELEIAGHIDERAPQLRRRQPSRRRAEAVRDYLIRQGIEPQRLRAVGYGPDVPIADNRTAEGRALNRRVEIVPIRPPWGDDATCDDALDPDPS</sequence>
<evidence type="ECO:0000259" key="6">
    <source>
        <dbReference type="PROSITE" id="PS51123"/>
    </source>
</evidence>
<dbReference type="CDD" id="cd07185">
    <property type="entry name" value="OmpA_C-like"/>
    <property type="match status" value="1"/>
</dbReference>
<dbReference type="SUPFAM" id="SSF103088">
    <property type="entry name" value="OmpA-like"/>
    <property type="match status" value="1"/>
</dbReference>
<dbReference type="InterPro" id="IPR006664">
    <property type="entry name" value="OMP_bac"/>
</dbReference>
<dbReference type="EMBL" id="JMCC02000110">
    <property type="protein sequence ID" value="KIG13021.1"/>
    <property type="molecule type" value="Genomic_DNA"/>
</dbReference>
<dbReference type="GO" id="GO:0009279">
    <property type="term" value="C:cell outer membrane"/>
    <property type="evidence" value="ECO:0007669"/>
    <property type="project" value="UniProtKB-SubCell"/>
</dbReference>
<dbReference type="Proteomes" id="UP000031599">
    <property type="component" value="Unassembled WGS sequence"/>
</dbReference>
<reference evidence="7 8" key="1">
    <citation type="submission" date="2014-12" db="EMBL/GenBank/DDBJ databases">
        <title>Genome assembly of Enhygromyxa salina DSM 15201.</title>
        <authorList>
            <person name="Sharma G."/>
            <person name="Subramanian S."/>
        </authorList>
    </citation>
    <scope>NUCLEOTIDE SEQUENCE [LARGE SCALE GENOMIC DNA]</scope>
    <source>
        <strain evidence="7 8">DSM 15201</strain>
    </source>
</reference>
<dbReference type="AlphaFoldDB" id="A0A0C2CP81"/>
<dbReference type="PANTHER" id="PTHR30329">
    <property type="entry name" value="STATOR ELEMENT OF FLAGELLAR MOTOR COMPLEX"/>
    <property type="match status" value="1"/>
</dbReference>
<dbReference type="GO" id="GO:0005509">
    <property type="term" value="F:calcium ion binding"/>
    <property type="evidence" value="ECO:0007669"/>
    <property type="project" value="InterPro"/>
</dbReference>
<dbReference type="InterPro" id="IPR028974">
    <property type="entry name" value="TSP_type-3_rpt"/>
</dbReference>
<gene>
    <name evidence="7" type="ORF">DB30_00795</name>
</gene>
<dbReference type="InterPro" id="IPR006665">
    <property type="entry name" value="OmpA-like"/>
</dbReference>
<name>A0A0C2CP81_9BACT</name>
<proteinExistence type="predicted"/>
<evidence type="ECO:0000313" key="7">
    <source>
        <dbReference type="EMBL" id="KIG13021.1"/>
    </source>
</evidence>
<protein>
    <submittedName>
        <fullName evidence="7">OmpA/MotB</fullName>
    </submittedName>
</protein>
<keyword evidence="2 4" id="KW-0472">Membrane</keyword>
<dbReference type="InterPro" id="IPR050330">
    <property type="entry name" value="Bact_OuterMem_StrucFunc"/>
</dbReference>
<evidence type="ECO:0000256" key="1">
    <source>
        <dbReference type="ARBA" id="ARBA00004442"/>
    </source>
</evidence>
<comment type="subcellular location">
    <subcellularLocation>
        <location evidence="1">Cell outer membrane</location>
    </subcellularLocation>
</comment>
<evidence type="ECO:0000313" key="8">
    <source>
        <dbReference type="Proteomes" id="UP000031599"/>
    </source>
</evidence>